<evidence type="ECO:0000256" key="1">
    <source>
        <dbReference type="ARBA" id="ARBA00022500"/>
    </source>
</evidence>
<dbReference type="Proteomes" id="UP000217265">
    <property type="component" value="Chromosome"/>
</dbReference>
<feature type="region of interest" description="Disordered" evidence="4">
    <location>
        <begin position="426"/>
        <end position="458"/>
    </location>
</feature>
<dbReference type="SMART" id="SM00283">
    <property type="entry name" value="MA"/>
    <property type="match status" value="1"/>
</dbReference>
<dbReference type="GO" id="GO:0006935">
    <property type="term" value="P:chemotaxis"/>
    <property type="evidence" value="ECO:0007669"/>
    <property type="project" value="UniProtKB-KW"/>
</dbReference>
<evidence type="ECO:0000313" key="8">
    <source>
        <dbReference type="Proteomes" id="UP000217265"/>
    </source>
</evidence>
<accession>A0A290QK10</accession>
<comment type="similarity">
    <text evidence="2">Belongs to the methyl-accepting chemotaxis (MCP) protein family.</text>
</comment>
<keyword evidence="5" id="KW-0472">Membrane</keyword>
<keyword evidence="3" id="KW-0807">Transducer</keyword>
<dbReference type="Pfam" id="PF00015">
    <property type="entry name" value="MCPsignal"/>
    <property type="match status" value="1"/>
</dbReference>
<name>A0A290QK10_9BACT</name>
<keyword evidence="8" id="KW-1185">Reference proteome</keyword>
<feature type="transmembrane region" description="Helical" evidence="5">
    <location>
        <begin position="140"/>
        <end position="162"/>
    </location>
</feature>
<feature type="transmembrane region" description="Helical" evidence="5">
    <location>
        <begin position="67"/>
        <end position="84"/>
    </location>
</feature>
<protein>
    <recommendedName>
        <fullName evidence="6">Methyl-accepting transducer domain-containing protein</fullName>
    </recommendedName>
</protein>
<dbReference type="AlphaFoldDB" id="A0A290QK10"/>
<dbReference type="GO" id="GO:0016020">
    <property type="term" value="C:membrane"/>
    <property type="evidence" value="ECO:0007669"/>
    <property type="project" value="InterPro"/>
</dbReference>
<feature type="compositionally biased region" description="Polar residues" evidence="4">
    <location>
        <begin position="429"/>
        <end position="441"/>
    </location>
</feature>
<evidence type="ECO:0000256" key="4">
    <source>
        <dbReference type="SAM" id="MobiDB-lite"/>
    </source>
</evidence>
<evidence type="ECO:0000256" key="3">
    <source>
        <dbReference type="PROSITE-ProRule" id="PRU00284"/>
    </source>
</evidence>
<sequence length="458" mass="47890">MTTTFAQTYYARAARWALLGLAAHLPLMAATAWGFGTSLSTAVLVSLAITAGPALLCWLRPDSLLTSASIGAAAIAYSGLMIHLGRGMIEMHFHIFAILAALAGLGRVTPILVAAATAALHHVLFWLYFPSSVFNYDASFQTVLIHASFVVGETVVLIAAALRYRAFIQIQSVITEKLGHAAANITERSRHLSEAGNSLADGASSQAASIEETSASLEEITSMTAQNAARAETSLTLARDARTVADTGAAEMLEMTASMRAIKASSDNISKIIKTIDEIAFQTNLLALNAAVEAARAGEAGAGFAVVADEVRSLAQRSVQAARETAEKIEDSIGKSEHGVAVSQRVGNSLGEIVTKVRQMDAIISEIASGSREQATGVKQVSEAVVQLDHLTQSNAANAEETAANSAELSTQAADLRALVHEILRMTGNEKTSPADDTSSVPAPASTRAPKSKIPLAA</sequence>
<feature type="transmembrane region" description="Helical" evidence="5">
    <location>
        <begin position="96"/>
        <end position="120"/>
    </location>
</feature>
<dbReference type="GO" id="GO:0007165">
    <property type="term" value="P:signal transduction"/>
    <property type="evidence" value="ECO:0007669"/>
    <property type="project" value="UniProtKB-KW"/>
</dbReference>
<evidence type="ECO:0000259" key="6">
    <source>
        <dbReference type="PROSITE" id="PS50111"/>
    </source>
</evidence>
<dbReference type="PANTHER" id="PTHR43531">
    <property type="entry name" value="PROTEIN ICFG"/>
    <property type="match status" value="1"/>
</dbReference>
<evidence type="ECO:0000313" key="7">
    <source>
        <dbReference type="EMBL" id="ATC64671.1"/>
    </source>
</evidence>
<dbReference type="OrthoDB" id="9816519at2"/>
<dbReference type="Gene3D" id="1.10.287.950">
    <property type="entry name" value="Methyl-accepting chemotaxis protein"/>
    <property type="match status" value="1"/>
</dbReference>
<feature type="transmembrane region" description="Helical" evidence="5">
    <location>
        <begin position="16"/>
        <end position="35"/>
    </location>
</feature>
<organism evidence="7 8">
    <name type="scientific">Nibricoccus aquaticus</name>
    <dbReference type="NCBI Taxonomy" id="2576891"/>
    <lineage>
        <taxon>Bacteria</taxon>
        <taxon>Pseudomonadati</taxon>
        <taxon>Verrucomicrobiota</taxon>
        <taxon>Opitutia</taxon>
        <taxon>Opitutales</taxon>
        <taxon>Opitutaceae</taxon>
        <taxon>Nibricoccus</taxon>
    </lineage>
</organism>
<dbReference type="PANTHER" id="PTHR43531:SF11">
    <property type="entry name" value="METHYL-ACCEPTING CHEMOTAXIS PROTEIN 3"/>
    <property type="match status" value="1"/>
</dbReference>
<evidence type="ECO:0000256" key="5">
    <source>
        <dbReference type="SAM" id="Phobius"/>
    </source>
</evidence>
<dbReference type="SUPFAM" id="SSF58104">
    <property type="entry name" value="Methyl-accepting chemotaxis protein (MCP) signaling domain"/>
    <property type="match status" value="1"/>
</dbReference>
<dbReference type="EMBL" id="CP023344">
    <property type="protein sequence ID" value="ATC64671.1"/>
    <property type="molecule type" value="Genomic_DNA"/>
</dbReference>
<keyword evidence="1" id="KW-0145">Chemotaxis</keyword>
<reference evidence="7 8" key="1">
    <citation type="submission" date="2017-09" db="EMBL/GenBank/DDBJ databases">
        <title>Complete genome sequence of Verrucomicrobial strain HZ-65, isolated from freshwater.</title>
        <authorList>
            <person name="Choi A."/>
        </authorList>
    </citation>
    <scope>NUCLEOTIDE SEQUENCE [LARGE SCALE GENOMIC DNA]</scope>
    <source>
        <strain evidence="7 8">HZ-65</strain>
    </source>
</reference>
<gene>
    <name evidence="7" type="ORF">CMV30_12285</name>
</gene>
<evidence type="ECO:0000256" key="2">
    <source>
        <dbReference type="ARBA" id="ARBA00029447"/>
    </source>
</evidence>
<keyword evidence="5" id="KW-1133">Transmembrane helix</keyword>
<dbReference type="RefSeq" id="WP_096056302.1">
    <property type="nucleotide sequence ID" value="NZ_CP023344.1"/>
</dbReference>
<dbReference type="PROSITE" id="PS50111">
    <property type="entry name" value="CHEMOTAXIS_TRANSDUC_2"/>
    <property type="match status" value="1"/>
</dbReference>
<feature type="domain" description="Methyl-accepting transducer" evidence="6">
    <location>
        <begin position="181"/>
        <end position="410"/>
    </location>
</feature>
<dbReference type="InterPro" id="IPR004089">
    <property type="entry name" value="MCPsignal_dom"/>
</dbReference>
<proteinExistence type="inferred from homology"/>
<dbReference type="InterPro" id="IPR051310">
    <property type="entry name" value="MCP_chemotaxis"/>
</dbReference>
<keyword evidence="5" id="KW-0812">Transmembrane</keyword>
<dbReference type="KEGG" id="vbh:CMV30_12285"/>